<keyword evidence="12" id="KW-1185">Reference proteome</keyword>
<dbReference type="Proteomes" id="UP001164746">
    <property type="component" value="Chromosome 11"/>
</dbReference>
<keyword evidence="8" id="KW-1133">Transmembrane helix</keyword>
<feature type="domain" description="Kinesin motor" evidence="9">
    <location>
        <begin position="176"/>
        <end position="409"/>
    </location>
</feature>
<dbReference type="InterPro" id="IPR019821">
    <property type="entry name" value="Kinesin_motor_CS"/>
</dbReference>
<dbReference type="InterPro" id="IPR036961">
    <property type="entry name" value="Kinesin_motor_dom_sf"/>
</dbReference>
<dbReference type="InterPro" id="IPR001752">
    <property type="entry name" value="Kinesin_motor_dom"/>
</dbReference>
<evidence type="ECO:0000259" key="9">
    <source>
        <dbReference type="PROSITE" id="PS50067"/>
    </source>
</evidence>
<evidence type="ECO:0000256" key="7">
    <source>
        <dbReference type="SAM" id="MobiDB-lite"/>
    </source>
</evidence>
<dbReference type="InterPro" id="IPR008984">
    <property type="entry name" value="SMAD_FHA_dom_sf"/>
</dbReference>
<dbReference type="PANTHER" id="PTHR47117">
    <property type="entry name" value="STAR-RELATED LIPID TRANSFER PROTEIN 9"/>
    <property type="match status" value="1"/>
</dbReference>
<dbReference type="SUPFAM" id="SSF52540">
    <property type="entry name" value="P-loop containing nucleoside triphosphate hydrolases"/>
    <property type="match status" value="1"/>
</dbReference>
<organism evidence="11 12">
    <name type="scientific">Mya arenaria</name>
    <name type="common">Soft-shell clam</name>
    <dbReference type="NCBI Taxonomy" id="6604"/>
    <lineage>
        <taxon>Eukaryota</taxon>
        <taxon>Metazoa</taxon>
        <taxon>Spiralia</taxon>
        <taxon>Lophotrochozoa</taxon>
        <taxon>Mollusca</taxon>
        <taxon>Bivalvia</taxon>
        <taxon>Autobranchia</taxon>
        <taxon>Heteroconchia</taxon>
        <taxon>Euheterodonta</taxon>
        <taxon>Imparidentia</taxon>
        <taxon>Neoheterodontei</taxon>
        <taxon>Myida</taxon>
        <taxon>Myoidea</taxon>
        <taxon>Myidae</taxon>
        <taxon>Mya</taxon>
    </lineage>
</organism>
<sequence length="1411" mass="163057">MSWTPCPSDAPVKLSWTPCRSDDPAKLSWTPCPSEAPRSSRGHHVHLTPLRSCRRQHFHLTSLRSCGRHLVRLTPLEAVVATISIEVDLNSNFIIEMHGKKTTITNTKLAEEKLDGVSETTREAMRVKDFTFDFSFWTVDRLDTERYHDQQTVYNGLGVDVVDSAYEGYNACDDVGLIPRICQELFIRMTDETTSYRTEVSYLEIYNEKVRDLLKGNLSDHVVHNLRVREHPKDGPYVQGLSKYIVNSYTEIEGLMQKGNSVRTTASTNMNDVSSRSHAIFTIIFTQATIKSGIPSEKTSKVHLVDLAGSERATATGATGVRLREGGSINKSLVSLGTVIKQLAEASEKGQRAGKGTFIPYRDSVLTWLLKDSLGGNSRTIMITTISPAEVNYAETLSALRYANRAKNIINRPTVNEDKNVKIIRELREEIERLKTMIGGDIDSISAPMVKEKLHESEARMKVLTEEWSEKWKDIASILKEGKTRVGKSHAQPSVDIVIAGEEVKVEHCMIENVNNSVTLFPAPDALCSVNGNLATQPTKLTQGAVVVLGKTNMFRYNNPTEAAQMKEELKKSGMRLSLSRTTLISQSMGDLYRSSDNISGWELDSSHREEKERIEELRGQIRCLEDRYHAEEEERINQQVALEMELERRQGQLDRAQRDLERVQLEVIQGSEIDVLLSRLDERERDIQERARLTSETLHQKIEDLHLENECRKERTLGHITVLEDKCRLKDTEVKLLQDELAVKKQAAHEQDAEDQKVINVEQEQLDRMRKDFQVLFHSQLDGDKALKQKYTEVEQSEQKLQSEFACREGEMKSRWEHSVQDIAGENRDIEEAWADLRHQEDELNQLLETEGLTEGEREEAKTERDQLEEAKTLLKLEEQKVATRERKILDAIEVEMDRWEKYKGVELEKVEEMKDAIAKECGNQDLDRLSGKIHEKQTVISEMVEDLKHQETALREFEKDIEQRQKKYLEEKEELLVEKQKLHDTQCKAVIKFEKDIISINEDLEDLDTKLNDELKEIQEEREGMADSGIEAGDLDEHLQMIDVSDKDQQRIEEKKKELTELQAAVDRANEQLEEKVCHFDLARDNELDFIELEKDSLQERVRQDKINALVEQEVKRRMFEEKLEREQKRQLERDRERQERDEEIKHLKEAHHPGQILSADSEMDMPRRKSTGCSLNQELPGSIHISIPSYRIQAYGSDSHYEYEVKIVIGDDVWSIQRRYSKFREFHMALKSKIPEFYMRSVLEICMKIPSCPLHLSQNAFLSKQVICDFDPFFRKGLFETSKFINKRCMTDTCRFYNCKGKLCSFNNSHSMLLGVIHALFVFLLLYFGSKSVRPTDMHDVKYYDHIVNHLSNESGYIMMLHYVNVSLTVLISRTMIMPYSTYISSSKEANPTGIYRNMYYLLVYRRY</sequence>
<evidence type="ECO:0000259" key="10">
    <source>
        <dbReference type="PROSITE" id="PS50195"/>
    </source>
</evidence>
<evidence type="ECO:0000256" key="5">
    <source>
        <dbReference type="PROSITE-ProRule" id="PRU00283"/>
    </source>
</evidence>
<dbReference type="Pfam" id="PF00225">
    <property type="entry name" value="Kinesin"/>
    <property type="match status" value="1"/>
</dbReference>
<comment type="caution">
    <text evidence="5">Lacks conserved residue(s) required for the propagation of feature annotation.</text>
</comment>
<proteinExistence type="inferred from homology"/>
<dbReference type="InterPro" id="IPR000253">
    <property type="entry name" value="FHA_dom"/>
</dbReference>
<keyword evidence="2" id="KW-0067">ATP-binding</keyword>
<gene>
    <name evidence="11" type="ORF">MAR_000840</name>
</gene>
<dbReference type="EMBL" id="CP111022">
    <property type="protein sequence ID" value="WAR19002.1"/>
    <property type="molecule type" value="Genomic_DNA"/>
</dbReference>
<evidence type="ECO:0000256" key="8">
    <source>
        <dbReference type="SAM" id="Phobius"/>
    </source>
</evidence>
<dbReference type="InterPro" id="IPR001683">
    <property type="entry name" value="PX_dom"/>
</dbReference>
<dbReference type="Gene3D" id="3.40.850.10">
    <property type="entry name" value="Kinesin motor domain"/>
    <property type="match status" value="1"/>
</dbReference>
<protein>
    <submittedName>
        <fullName evidence="11">KI16B-like protein</fullName>
    </submittedName>
</protein>
<dbReference type="Gene3D" id="2.60.200.20">
    <property type="match status" value="1"/>
</dbReference>
<dbReference type="SMART" id="SM00129">
    <property type="entry name" value="KISc"/>
    <property type="match status" value="1"/>
</dbReference>
<dbReference type="PANTHER" id="PTHR47117:SF6">
    <property type="entry name" value="KINESIN-LIKE PROTEIN KIF16B"/>
    <property type="match status" value="1"/>
</dbReference>
<evidence type="ECO:0000256" key="6">
    <source>
        <dbReference type="SAM" id="Coils"/>
    </source>
</evidence>
<reference evidence="11" key="1">
    <citation type="submission" date="2022-11" db="EMBL/GenBank/DDBJ databases">
        <title>Centuries of genome instability and evolution in soft-shell clam transmissible cancer (bioRxiv).</title>
        <authorList>
            <person name="Hart S.F.M."/>
            <person name="Yonemitsu M.A."/>
            <person name="Giersch R.M."/>
            <person name="Beal B.F."/>
            <person name="Arriagada G."/>
            <person name="Davis B.W."/>
            <person name="Ostrander E.A."/>
            <person name="Goff S.P."/>
            <person name="Metzger M.J."/>
        </authorList>
    </citation>
    <scope>NUCLEOTIDE SEQUENCE</scope>
    <source>
        <strain evidence="11">MELC-2E11</strain>
        <tissue evidence="11">Siphon/mantle</tissue>
    </source>
</reference>
<keyword evidence="8" id="KW-0472">Membrane</keyword>
<dbReference type="SUPFAM" id="SSF49879">
    <property type="entry name" value="SMAD/FHA domain"/>
    <property type="match status" value="1"/>
</dbReference>
<dbReference type="PROSITE" id="PS50067">
    <property type="entry name" value="KINESIN_MOTOR_2"/>
    <property type="match status" value="1"/>
</dbReference>
<evidence type="ECO:0000313" key="12">
    <source>
        <dbReference type="Proteomes" id="UP001164746"/>
    </source>
</evidence>
<dbReference type="PROSITE" id="PS00411">
    <property type="entry name" value="KINESIN_MOTOR_1"/>
    <property type="match status" value="1"/>
</dbReference>
<keyword evidence="3 6" id="KW-0175">Coiled coil</keyword>
<evidence type="ECO:0000256" key="4">
    <source>
        <dbReference type="ARBA" id="ARBA00023175"/>
    </source>
</evidence>
<evidence type="ECO:0000313" key="11">
    <source>
        <dbReference type="EMBL" id="WAR19002.1"/>
    </source>
</evidence>
<dbReference type="InterPro" id="IPR027417">
    <property type="entry name" value="P-loop_NTPase"/>
</dbReference>
<evidence type="ECO:0000256" key="2">
    <source>
        <dbReference type="ARBA" id="ARBA00022840"/>
    </source>
</evidence>
<keyword evidence="1" id="KW-0547">Nucleotide-binding</keyword>
<comment type="similarity">
    <text evidence="5">Belongs to the TRAFAC class myosin-kinesin ATPase superfamily. Kinesin family.</text>
</comment>
<feature type="coiled-coil region" evidence="6">
    <location>
        <begin position="859"/>
        <end position="889"/>
    </location>
</feature>
<name>A0ABY7FD95_MYAAR</name>
<feature type="transmembrane region" description="Helical" evidence="8">
    <location>
        <begin position="1315"/>
        <end position="1332"/>
    </location>
</feature>
<feature type="coiled-coil region" evidence="6">
    <location>
        <begin position="608"/>
        <end position="667"/>
    </location>
</feature>
<dbReference type="SUPFAM" id="SSF64268">
    <property type="entry name" value="PX domain"/>
    <property type="match status" value="1"/>
</dbReference>
<accession>A0ABY7FD95</accession>
<dbReference type="InterPro" id="IPR036871">
    <property type="entry name" value="PX_dom_sf"/>
</dbReference>
<keyword evidence="8" id="KW-0812">Transmembrane</keyword>
<feature type="region of interest" description="Disordered" evidence="7">
    <location>
        <begin position="1125"/>
        <end position="1148"/>
    </location>
</feature>
<evidence type="ECO:0000256" key="1">
    <source>
        <dbReference type="ARBA" id="ARBA00022741"/>
    </source>
</evidence>
<dbReference type="PROSITE" id="PS50195">
    <property type="entry name" value="PX"/>
    <property type="match status" value="1"/>
</dbReference>
<dbReference type="Gene3D" id="3.30.1520.10">
    <property type="entry name" value="Phox-like domain"/>
    <property type="match status" value="1"/>
</dbReference>
<feature type="domain" description="PX" evidence="10">
    <location>
        <begin position="1184"/>
        <end position="1316"/>
    </location>
</feature>
<evidence type="ECO:0000256" key="3">
    <source>
        <dbReference type="ARBA" id="ARBA00023054"/>
    </source>
</evidence>
<keyword evidence="4" id="KW-0505">Motor protein</keyword>
<dbReference type="PRINTS" id="PR00380">
    <property type="entry name" value="KINESINHEAVY"/>
</dbReference>
<dbReference type="Pfam" id="PF00498">
    <property type="entry name" value="FHA"/>
    <property type="match status" value="1"/>
</dbReference>